<protein>
    <submittedName>
        <fullName evidence="2">Uncharacterized protein</fullName>
    </submittedName>
</protein>
<evidence type="ECO:0000313" key="3">
    <source>
        <dbReference type="Proteomes" id="UP000001169"/>
    </source>
</evidence>
<dbReference type="EMBL" id="AY596297">
    <property type="protein sequence ID" value="AAV47569.1"/>
    <property type="molecule type" value="Genomic_DNA"/>
</dbReference>
<feature type="region of interest" description="Disordered" evidence="1">
    <location>
        <begin position="30"/>
        <end position="53"/>
    </location>
</feature>
<accession>Q5UYT4</accession>
<evidence type="ECO:0000256" key="1">
    <source>
        <dbReference type="SAM" id="MobiDB-lite"/>
    </source>
</evidence>
<name>Q5UYT4_HALMA</name>
<reference evidence="2 3" key="1">
    <citation type="journal article" date="2004" name="Genome Res.">
        <title>Genome sequence of Haloarcula marismortui: a halophilic archaeon from the Dead Sea.</title>
        <authorList>
            <person name="Baliga N.S."/>
            <person name="Bonneau R."/>
            <person name="Facciotti M.T."/>
            <person name="Pan M."/>
            <person name="Glusman G."/>
            <person name="Deutsch E.W."/>
            <person name="Shannon P."/>
            <person name="Chiu Y."/>
            <person name="Weng R.S."/>
            <person name="Gan R.R."/>
            <person name="Hung P."/>
            <person name="Date S.V."/>
            <person name="Marcotte E."/>
            <person name="Hood L."/>
            <person name="Ng W.V."/>
        </authorList>
    </citation>
    <scope>NUCLEOTIDE SEQUENCE [LARGE SCALE GENOMIC DNA]</scope>
    <source>
        <strain evidence="3">ATCC 43049 / DSM 3752 / JCM 8966 / VKM B-1809</strain>
    </source>
</reference>
<feature type="compositionally biased region" description="Polar residues" evidence="1">
    <location>
        <begin position="42"/>
        <end position="53"/>
    </location>
</feature>
<dbReference type="AlphaFoldDB" id="Q5UYT4"/>
<dbReference type="GeneID" id="55596845"/>
<dbReference type="PATRIC" id="fig|272569.17.peg.3387"/>
<gene>
    <name evidence="2" type="ordered locus">rrnAC2813</name>
</gene>
<dbReference type="HOGENOM" id="CLU_213588_0_0_2"/>
<dbReference type="Proteomes" id="UP000001169">
    <property type="component" value="Chromosome I"/>
</dbReference>
<dbReference type="eggNOG" id="arCOG08143">
    <property type="taxonomic scope" value="Archaea"/>
</dbReference>
<dbReference type="RefSeq" id="WP_011224449.1">
    <property type="nucleotide sequence ID" value="NC_006396.1"/>
</dbReference>
<sequence length="53" mass="6211">MDGHITPEEWERIEAFAQKPSYLRRPEHLLPEEATEGDESVTEQWQATNRDVS</sequence>
<keyword evidence="3" id="KW-1185">Reference proteome</keyword>
<proteinExistence type="predicted"/>
<evidence type="ECO:0000313" key="2">
    <source>
        <dbReference type="EMBL" id="AAV47569.1"/>
    </source>
</evidence>
<dbReference type="EnsemblBacteria" id="AAV47569">
    <property type="protein sequence ID" value="AAV47569"/>
    <property type="gene ID" value="rrnAC2813"/>
</dbReference>
<dbReference type="STRING" id="272569.rrnAC2813"/>
<dbReference type="KEGG" id="hma:rrnAC2813"/>
<organism evidence="2 3">
    <name type="scientific">Haloarcula marismortui (strain ATCC 43049 / DSM 3752 / JCM 8966 / VKM B-1809)</name>
    <name type="common">Halobacterium marismortui</name>
    <dbReference type="NCBI Taxonomy" id="272569"/>
    <lineage>
        <taxon>Archaea</taxon>
        <taxon>Methanobacteriati</taxon>
        <taxon>Methanobacteriota</taxon>
        <taxon>Stenosarchaea group</taxon>
        <taxon>Halobacteria</taxon>
        <taxon>Halobacteriales</taxon>
        <taxon>Haloarculaceae</taxon>
        <taxon>Haloarcula</taxon>
    </lineage>
</organism>
<dbReference type="PaxDb" id="272569-rrnAC2813"/>